<dbReference type="EC" id="1.16.3.1" evidence="3"/>
<evidence type="ECO:0000256" key="1">
    <source>
        <dbReference type="ARBA" id="ARBA00004173"/>
    </source>
</evidence>
<keyword evidence="16" id="KW-1185">Reference proteome</keyword>
<dbReference type="Pfam" id="PF01491">
    <property type="entry name" value="Frataxin_Cyay"/>
    <property type="match status" value="1"/>
</dbReference>
<dbReference type="PANTHER" id="PTHR16821:SF2">
    <property type="entry name" value="FRATAXIN, MITOCHONDRIAL"/>
    <property type="match status" value="1"/>
</dbReference>
<dbReference type="EMBL" id="VNKQ01000016">
    <property type="protein sequence ID" value="KAG0646320.1"/>
    <property type="molecule type" value="Genomic_DNA"/>
</dbReference>
<gene>
    <name evidence="15" type="ORF">D0Z07_8152</name>
</gene>
<dbReference type="GO" id="GO:0016226">
    <property type="term" value="P:iron-sulfur cluster assembly"/>
    <property type="evidence" value="ECO:0007669"/>
    <property type="project" value="InterPro"/>
</dbReference>
<feature type="compositionally biased region" description="Basic and acidic residues" evidence="14">
    <location>
        <begin position="68"/>
        <end position="77"/>
    </location>
</feature>
<evidence type="ECO:0000256" key="9">
    <source>
        <dbReference type="ARBA" id="ARBA00023004"/>
    </source>
</evidence>
<dbReference type="Gene3D" id="3.30.920.10">
    <property type="entry name" value="Frataxin/CyaY"/>
    <property type="match status" value="1"/>
</dbReference>
<evidence type="ECO:0000256" key="3">
    <source>
        <dbReference type="ARBA" id="ARBA00013107"/>
    </source>
</evidence>
<dbReference type="InterPro" id="IPR017789">
    <property type="entry name" value="Frataxin"/>
</dbReference>
<feature type="region of interest" description="Disordered" evidence="14">
    <location>
        <begin position="51"/>
        <end position="87"/>
    </location>
</feature>
<dbReference type="GO" id="GO:0008198">
    <property type="term" value="F:ferrous iron binding"/>
    <property type="evidence" value="ECO:0007669"/>
    <property type="project" value="TreeGrafter"/>
</dbReference>
<keyword evidence="8" id="KW-0560">Oxidoreductase</keyword>
<keyword evidence="4" id="KW-0409">Iron storage</keyword>
<dbReference type="Proteomes" id="UP000785200">
    <property type="component" value="Unassembled WGS sequence"/>
</dbReference>
<keyword evidence="9" id="KW-0408">Iron</keyword>
<keyword evidence="13" id="KW-0175">Coiled coil</keyword>
<sequence length="213" mass="23476">MVRNTLFKLTRSATRQLSASSSATSRSSLIRQSRLSIVSRVIPIISTRSTRPFSSSPVISKGLSPDSEDPRPKEAESNVKAAQPAELTNEEYHELADAYMDDMVERMEQLQEEKDEVDVEYSAGVLNFVFPPVGTYVINKQPPNKQIWLSSPISGPKRYDYVYLSEGQDSKEGTGAGDWVYLRDMSSLSSLLLSEVGVDLSEPLPPPSQSGGD</sequence>
<comment type="catalytic activity">
    <reaction evidence="12">
        <text>4 Fe(2+) + O2 + 4 H(+) = 4 Fe(3+) + 2 H2O</text>
        <dbReference type="Rhea" id="RHEA:11148"/>
        <dbReference type="ChEBI" id="CHEBI:15377"/>
        <dbReference type="ChEBI" id="CHEBI:15378"/>
        <dbReference type="ChEBI" id="CHEBI:15379"/>
        <dbReference type="ChEBI" id="CHEBI:29033"/>
        <dbReference type="ChEBI" id="CHEBI:29034"/>
        <dbReference type="EC" id="1.16.3.1"/>
    </reaction>
</comment>
<evidence type="ECO:0000313" key="16">
    <source>
        <dbReference type="Proteomes" id="UP000785200"/>
    </source>
</evidence>
<organism evidence="15 16">
    <name type="scientific">Hyphodiscus hymeniophilus</name>
    <dbReference type="NCBI Taxonomy" id="353542"/>
    <lineage>
        <taxon>Eukaryota</taxon>
        <taxon>Fungi</taxon>
        <taxon>Dikarya</taxon>
        <taxon>Ascomycota</taxon>
        <taxon>Pezizomycotina</taxon>
        <taxon>Leotiomycetes</taxon>
        <taxon>Helotiales</taxon>
        <taxon>Hyphodiscaceae</taxon>
        <taxon>Hyphodiscus</taxon>
    </lineage>
</organism>
<dbReference type="FunFam" id="3.30.920.10:FF:000004">
    <property type="entry name" value="Mitochondrial chaperone Frataxin"/>
    <property type="match status" value="1"/>
</dbReference>
<dbReference type="AlphaFoldDB" id="A0A9P7AU95"/>
<proteinExistence type="inferred from homology"/>
<accession>A0A9P7AU95</accession>
<protein>
    <recommendedName>
        <fullName evidence="3">ferroxidase</fullName>
        <ecNumber evidence="3">1.16.3.1</ecNumber>
    </recommendedName>
</protein>
<keyword evidence="6" id="KW-0410">Iron transport</keyword>
<reference evidence="15" key="1">
    <citation type="submission" date="2019-07" db="EMBL/GenBank/DDBJ databases">
        <title>Hyphodiscus hymeniophilus genome sequencing and assembly.</title>
        <authorList>
            <person name="Kramer G."/>
            <person name="Nodwell J."/>
        </authorList>
    </citation>
    <scope>NUCLEOTIDE SEQUENCE</scope>
    <source>
        <strain evidence="15">ATCC 34498</strain>
    </source>
</reference>
<feature type="coiled-coil region" evidence="13">
    <location>
        <begin position="93"/>
        <end position="120"/>
    </location>
</feature>
<dbReference type="InterPro" id="IPR020895">
    <property type="entry name" value="Frataxin_CS"/>
</dbReference>
<dbReference type="NCBIfam" id="TIGR03421">
    <property type="entry name" value="FeS_CyaY"/>
    <property type="match status" value="1"/>
</dbReference>
<dbReference type="GO" id="GO:0006826">
    <property type="term" value="P:iron ion transport"/>
    <property type="evidence" value="ECO:0007669"/>
    <property type="project" value="UniProtKB-KW"/>
</dbReference>
<dbReference type="GO" id="GO:0006879">
    <property type="term" value="P:intracellular iron ion homeostasis"/>
    <property type="evidence" value="ECO:0007669"/>
    <property type="project" value="UniProtKB-KW"/>
</dbReference>
<evidence type="ECO:0000256" key="5">
    <source>
        <dbReference type="ARBA" id="ARBA00022448"/>
    </source>
</evidence>
<evidence type="ECO:0000256" key="12">
    <source>
        <dbReference type="ARBA" id="ARBA00047990"/>
    </source>
</evidence>
<comment type="similarity">
    <text evidence="2">Belongs to the frataxin family.</text>
</comment>
<evidence type="ECO:0000256" key="2">
    <source>
        <dbReference type="ARBA" id="ARBA00008183"/>
    </source>
</evidence>
<evidence type="ECO:0000256" key="7">
    <source>
        <dbReference type="ARBA" id="ARBA00022946"/>
    </source>
</evidence>
<dbReference type="SMART" id="SM01219">
    <property type="entry name" value="Frataxin_Cyay"/>
    <property type="match status" value="1"/>
</dbReference>
<dbReference type="InterPro" id="IPR036524">
    <property type="entry name" value="Frataxin/CyaY_sf"/>
</dbReference>
<dbReference type="PROSITE" id="PS01344">
    <property type="entry name" value="FRATAXIN_1"/>
    <property type="match status" value="1"/>
</dbReference>
<keyword evidence="5" id="KW-0813">Transport</keyword>
<dbReference type="PANTHER" id="PTHR16821">
    <property type="entry name" value="FRATAXIN"/>
    <property type="match status" value="1"/>
</dbReference>
<evidence type="ECO:0000256" key="14">
    <source>
        <dbReference type="SAM" id="MobiDB-lite"/>
    </source>
</evidence>
<dbReference type="InterPro" id="IPR002908">
    <property type="entry name" value="Frataxin/CyaY"/>
</dbReference>
<dbReference type="GO" id="GO:0051537">
    <property type="term" value="F:2 iron, 2 sulfur cluster binding"/>
    <property type="evidence" value="ECO:0007669"/>
    <property type="project" value="TreeGrafter"/>
</dbReference>
<dbReference type="GO" id="GO:0005739">
    <property type="term" value="C:mitochondrion"/>
    <property type="evidence" value="ECO:0007669"/>
    <property type="project" value="UniProtKB-SubCell"/>
</dbReference>
<evidence type="ECO:0000256" key="11">
    <source>
        <dbReference type="ARBA" id="ARBA00023128"/>
    </source>
</evidence>
<dbReference type="PROSITE" id="PS50810">
    <property type="entry name" value="FRATAXIN_2"/>
    <property type="match status" value="1"/>
</dbReference>
<evidence type="ECO:0000256" key="13">
    <source>
        <dbReference type="SAM" id="Coils"/>
    </source>
</evidence>
<dbReference type="SUPFAM" id="SSF55387">
    <property type="entry name" value="Frataxin/Nqo15-like"/>
    <property type="match status" value="1"/>
</dbReference>
<dbReference type="OrthoDB" id="1897642at2759"/>
<evidence type="ECO:0000256" key="8">
    <source>
        <dbReference type="ARBA" id="ARBA00023002"/>
    </source>
</evidence>
<keyword evidence="7" id="KW-0809">Transit peptide</keyword>
<evidence type="ECO:0000313" key="15">
    <source>
        <dbReference type="EMBL" id="KAG0646320.1"/>
    </source>
</evidence>
<comment type="caution">
    <text evidence="15">The sequence shown here is derived from an EMBL/GenBank/DDBJ whole genome shotgun (WGS) entry which is preliminary data.</text>
</comment>
<dbReference type="NCBIfam" id="TIGR03422">
    <property type="entry name" value="mito_frataxin"/>
    <property type="match status" value="1"/>
</dbReference>
<dbReference type="GO" id="GO:0008199">
    <property type="term" value="F:ferric iron binding"/>
    <property type="evidence" value="ECO:0007669"/>
    <property type="project" value="InterPro"/>
</dbReference>
<name>A0A9P7AU95_9HELO</name>
<comment type="subcellular location">
    <subcellularLocation>
        <location evidence="1">Mitochondrion</location>
    </subcellularLocation>
</comment>
<evidence type="ECO:0000256" key="4">
    <source>
        <dbReference type="ARBA" id="ARBA00022434"/>
    </source>
</evidence>
<keyword evidence="11" id="KW-0496">Mitochondrion</keyword>
<keyword evidence="10" id="KW-0406">Ion transport</keyword>
<dbReference type="GO" id="GO:0034986">
    <property type="term" value="F:iron chaperone activity"/>
    <property type="evidence" value="ECO:0007669"/>
    <property type="project" value="TreeGrafter"/>
</dbReference>
<evidence type="ECO:0000256" key="6">
    <source>
        <dbReference type="ARBA" id="ARBA00022496"/>
    </source>
</evidence>
<evidence type="ECO:0000256" key="10">
    <source>
        <dbReference type="ARBA" id="ARBA00023065"/>
    </source>
</evidence>
<dbReference type="GO" id="GO:0004322">
    <property type="term" value="F:ferroxidase activity"/>
    <property type="evidence" value="ECO:0007669"/>
    <property type="project" value="UniProtKB-EC"/>
</dbReference>